<sequence>MQSLEPENSTLKELSGLYNIAQISYADVSTFNLNISFDKNTKQASGFSGCNRFYGSYLLDNEMLKFGAMASTKMLCQDAANAIESKMLKALEDANTILFSESGFSLFKNKTLLVVATKEIQTMLSFEYGASSRGYFKHIKIDNKHISVSSKRGKDAIIKNCSESDWNKLVSAIENIEVKYIENLDPPSKKHQFDGAPMARLTITKNGTVYKTQGFDDGNPPEAIASLVKEILSIAENIE</sequence>
<comment type="caution">
    <text evidence="2">The sequence shown here is derived from an EMBL/GenBank/DDBJ whole genome shotgun (WGS) entry which is preliminary data.</text>
</comment>
<dbReference type="Gene3D" id="2.40.128.270">
    <property type="match status" value="1"/>
</dbReference>
<dbReference type="PANTHER" id="PTHR35535:SF1">
    <property type="entry name" value="HEAT SHOCK PROTEIN HSLJ"/>
    <property type="match status" value="1"/>
</dbReference>
<dbReference type="EMBL" id="BAABAV010000001">
    <property type="protein sequence ID" value="GAA4268566.1"/>
    <property type="molecule type" value="Genomic_DNA"/>
</dbReference>
<proteinExistence type="predicted"/>
<dbReference type="InterPro" id="IPR038670">
    <property type="entry name" value="HslJ-like_sf"/>
</dbReference>
<dbReference type="InterPro" id="IPR005184">
    <property type="entry name" value="DUF306_Meta_HslJ"/>
</dbReference>
<reference evidence="3" key="1">
    <citation type="journal article" date="2019" name="Int. J. Syst. Evol. Microbiol.">
        <title>The Global Catalogue of Microorganisms (GCM) 10K type strain sequencing project: providing services to taxonomists for standard genome sequencing and annotation.</title>
        <authorList>
            <consortium name="The Broad Institute Genomics Platform"/>
            <consortium name="The Broad Institute Genome Sequencing Center for Infectious Disease"/>
            <person name="Wu L."/>
            <person name="Ma J."/>
        </authorList>
    </citation>
    <scope>NUCLEOTIDE SEQUENCE [LARGE SCALE GENOMIC DNA]</scope>
    <source>
        <strain evidence="3">JCM 17452</strain>
    </source>
</reference>
<evidence type="ECO:0000313" key="2">
    <source>
        <dbReference type="EMBL" id="GAA4268566.1"/>
    </source>
</evidence>
<evidence type="ECO:0000259" key="1">
    <source>
        <dbReference type="Pfam" id="PF03724"/>
    </source>
</evidence>
<accession>A0ABP8E8J1</accession>
<feature type="domain" description="DUF306" evidence="1">
    <location>
        <begin position="24"/>
        <end position="107"/>
    </location>
</feature>
<evidence type="ECO:0000313" key="3">
    <source>
        <dbReference type="Proteomes" id="UP001500027"/>
    </source>
</evidence>
<dbReference type="PANTHER" id="PTHR35535">
    <property type="entry name" value="HEAT SHOCK PROTEIN HSLJ"/>
    <property type="match status" value="1"/>
</dbReference>
<dbReference type="InterPro" id="IPR053147">
    <property type="entry name" value="Hsp_HslJ-like"/>
</dbReference>
<keyword evidence="3" id="KW-1185">Reference proteome</keyword>
<dbReference type="Proteomes" id="UP001500027">
    <property type="component" value="Unassembled WGS sequence"/>
</dbReference>
<dbReference type="Pfam" id="PF03724">
    <property type="entry name" value="META"/>
    <property type="match status" value="1"/>
</dbReference>
<gene>
    <name evidence="2" type="ORF">GCM10022257_06670</name>
</gene>
<protein>
    <recommendedName>
        <fullName evidence="1">DUF306 domain-containing protein</fullName>
    </recommendedName>
</protein>
<name>A0ABP8E8J1_9FLAO</name>
<organism evidence="2 3">
    <name type="scientific">Hyunsoonleella aestuarii</name>
    <dbReference type="NCBI Taxonomy" id="912802"/>
    <lineage>
        <taxon>Bacteria</taxon>
        <taxon>Pseudomonadati</taxon>
        <taxon>Bacteroidota</taxon>
        <taxon>Flavobacteriia</taxon>
        <taxon>Flavobacteriales</taxon>
        <taxon>Flavobacteriaceae</taxon>
    </lineage>
</organism>